<dbReference type="AlphaFoldDB" id="A0A5K8AE10"/>
<evidence type="ECO:0000256" key="2">
    <source>
        <dbReference type="ARBA" id="ARBA00010736"/>
    </source>
</evidence>
<comment type="subcellular location">
    <subcellularLocation>
        <location evidence="1">Cytoplasm</location>
    </subcellularLocation>
</comment>
<protein>
    <recommendedName>
        <fullName evidence="5">HPr domain-containing protein</fullName>
    </recommendedName>
</protein>
<dbReference type="InterPro" id="IPR035895">
    <property type="entry name" value="HPr-like_sf"/>
</dbReference>
<gene>
    <name evidence="6" type="ORF">DSCOOX_41030</name>
</gene>
<organism evidence="6 7">
    <name type="scientific">Desulfosarcina ovata subsp. ovata</name>
    <dbReference type="NCBI Taxonomy" id="2752305"/>
    <lineage>
        <taxon>Bacteria</taxon>
        <taxon>Pseudomonadati</taxon>
        <taxon>Thermodesulfobacteriota</taxon>
        <taxon>Desulfobacteria</taxon>
        <taxon>Desulfobacterales</taxon>
        <taxon>Desulfosarcinaceae</taxon>
        <taxon>Desulfosarcina</taxon>
    </lineage>
</organism>
<dbReference type="Gene3D" id="3.30.1340.10">
    <property type="entry name" value="HPr-like"/>
    <property type="match status" value="1"/>
</dbReference>
<dbReference type="InterPro" id="IPR050399">
    <property type="entry name" value="HPr"/>
</dbReference>
<dbReference type="PRINTS" id="PR00107">
    <property type="entry name" value="PHOSPHOCPHPR"/>
</dbReference>
<evidence type="ECO:0000313" key="6">
    <source>
        <dbReference type="EMBL" id="BBO90923.1"/>
    </source>
</evidence>
<feature type="domain" description="HPr" evidence="5">
    <location>
        <begin position="40"/>
        <end position="126"/>
    </location>
</feature>
<dbReference type="InterPro" id="IPR000032">
    <property type="entry name" value="HPr-like"/>
</dbReference>
<dbReference type="PANTHER" id="PTHR33705:SF2">
    <property type="entry name" value="PHOSPHOCARRIER PROTEIN NPR"/>
    <property type="match status" value="1"/>
</dbReference>
<proteinExistence type="inferred from homology"/>
<reference evidence="6 7" key="1">
    <citation type="submission" date="2019-11" db="EMBL/GenBank/DDBJ databases">
        <title>Comparative genomics of hydrocarbon-degrading Desulfosarcina strains.</title>
        <authorList>
            <person name="Watanabe M."/>
            <person name="Kojima H."/>
            <person name="Fukui M."/>
        </authorList>
    </citation>
    <scope>NUCLEOTIDE SEQUENCE [LARGE SCALE GENOMIC DNA]</scope>
    <source>
        <strain evidence="7">oXyS1</strain>
    </source>
</reference>
<keyword evidence="4" id="KW-0598">Phosphotransferase system</keyword>
<dbReference type="SUPFAM" id="SSF55594">
    <property type="entry name" value="HPr-like"/>
    <property type="match status" value="1"/>
</dbReference>
<dbReference type="PANTHER" id="PTHR33705">
    <property type="entry name" value="PHOSPHOCARRIER PROTEIN HPR"/>
    <property type="match status" value="1"/>
</dbReference>
<evidence type="ECO:0000256" key="1">
    <source>
        <dbReference type="ARBA" id="ARBA00004496"/>
    </source>
</evidence>
<dbReference type="EMBL" id="AP021879">
    <property type="protein sequence ID" value="BBO90923.1"/>
    <property type="molecule type" value="Genomic_DNA"/>
</dbReference>
<dbReference type="InterPro" id="IPR001020">
    <property type="entry name" value="PTS_HPr_His_P_site"/>
</dbReference>
<comment type="similarity">
    <text evidence="2">Belongs to the HPr family.</text>
</comment>
<evidence type="ECO:0000256" key="3">
    <source>
        <dbReference type="ARBA" id="ARBA00022490"/>
    </source>
</evidence>
<dbReference type="PROSITE" id="PS00369">
    <property type="entry name" value="PTS_HPR_HIS"/>
    <property type="match status" value="1"/>
</dbReference>
<keyword evidence="3" id="KW-0963">Cytoplasm</keyword>
<dbReference type="GO" id="GO:0005737">
    <property type="term" value="C:cytoplasm"/>
    <property type="evidence" value="ECO:0007669"/>
    <property type="project" value="UniProtKB-SubCell"/>
</dbReference>
<evidence type="ECO:0000313" key="7">
    <source>
        <dbReference type="Proteomes" id="UP000422108"/>
    </source>
</evidence>
<name>A0A5K8AE10_9BACT</name>
<accession>A0A5K8AE10</accession>
<dbReference type="GO" id="GO:0009401">
    <property type="term" value="P:phosphoenolpyruvate-dependent sugar phosphotransferase system"/>
    <property type="evidence" value="ECO:0007669"/>
    <property type="project" value="UniProtKB-KW"/>
</dbReference>
<dbReference type="Proteomes" id="UP000422108">
    <property type="component" value="Chromosome"/>
</dbReference>
<dbReference type="PROSITE" id="PS51350">
    <property type="entry name" value="PTS_HPR_DOM"/>
    <property type="match status" value="1"/>
</dbReference>
<evidence type="ECO:0000259" key="5">
    <source>
        <dbReference type="PROSITE" id="PS51350"/>
    </source>
</evidence>
<sequence length="126" mass="13673">MLRDFSLFLFGYGLEIVQGEHHCPLPNLQPSGIKNDMKPAQTITLRIVNTLGLHARSAAQLAKVAGRAKGGVWIQKNGDRADATSLLDILTLACPQGTEITVSIDDEADLETLERMAELIRSGFGE</sequence>
<dbReference type="NCBIfam" id="TIGR01003">
    <property type="entry name" value="PTS_HPr_family"/>
    <property type="match status" value="1"/>
</dbReference>
<dbReference type="Pfam" id="PF00381">
    <property type="entry name" value="PTS-HPr"/>
    <property type="match status" value="1"/>
</dbReference>
<keyword evidence="7" id="KW-1185">Reference proteome</keyword>
<evidence type="ECO:0000256" key="4">
    <source>
        <dbReference type="ARBA" id="ARBA00022683"/>
    </source>
</evidence>